<dbReference type="EC" id="3.-.-.-" evidence="2"/>
<keyword evidence="2" id="KW-0378">Hydrolase</keyword>
<dbReference type="InterPro" id="IPR029021">
    <property type="entry name" value="Prot-tyrosine_phosphatase-like"/>
</dbReference>
<feature type="domain" description="Beta-lactamase hydrolase-like protein phosphatase-like" evidence="1">
    <location>
        <begin position="2"/>
        <end position="110"/>
    </location>
</feature>
<dbReference type="Proteomes" id="UP000244912">
    <property type="component" value="Unassembled WGS sequence"/>
</dbReference>
<accession>A0A2R8BUU1</accession>
<dbReference type="GO" id="GO:0016787">
    <property type="term" value="F:hydrolase activity"/>
    <property type="evidence" value="ECO:0007669"/>
    <property type="project" value="UniProtKB-KW"/>
</dbReference>
<dbReference type="Pfam" id="PF04273">
    <property type="entry name" value="BLH_phosphatase"/>
    <property type="match status" value="1"/>
</dbReference>
<dbReference type="Gene3D" id="3.90.190.10">
    <property type="entry name" value="Protein tyrosine phosphatase superfamily"/>
    <property type="match status" value="1"/>
</dbReference>
<sequence>MDIRQVTPTYAVSPQIQPGDIDALAEAGFTRVICNRPDEEVAGDESSATIREACAAAGLSFHMIPVTHAGVTQDLIDQHRTAIDTAEGPVFAYCRSGTRSCHIWALGRAGEIDVDTIVQSGADAGYDLSGLRPTLMALEQARS</sequence>
<dbReference type="CDD" id="cd14503">
    <property type="entry name" value="PTP-bact"/>
    <property type="match status" value="1"/>
</dbReference>
<dbReference type="EMBL" id="ONZF01000003">
    <property type="protein sequence ID" value="SPJ23866.1"/>
    <property type="molecule type" value="Genomic_DNA"/>
</dbReference>
<organism evidence="2 3">
    <name type="scientific">Palleronia abyssalis</name>
    <dbReference type="NCBI Taxonomy" id="1501240"/>
    <lineage>
        <taxon>Bacteria</taxon>
        <taxon>Pseudomonadati</taxon>
        <taxon>Pseudomonadota</taxon>
        <taxon>Alphaproteobacteria</taxon>
        <taxon>Rhodobacterales</taxon>
        <taxon>Roseobacteraceae</taxon>
        <taxon>Palleronia</taxon>
    </lineage>
</organism>
<dbReference type="AlphaFoldDB" id="A0A2R8BUU1"/>
<dbReference type="RefSeq" id="WP_108893726.1">
    <property type="nucleotide sequence ID" value="NZ_ONZF01000003.1"/>
</dbReference>
<evidence type="ECO:0000313" key="3">
    <source>
        <dbReference type="Proteomes" id="UP000244912"/>
    </source>
</evidence>
<dbReference type="OrthoDB" id="9805710at2"/>
<proteinExistence type="predicted"/>
<evidence type="ECO:0000259" key="1">
    <source>
        <dbReference type="Pfam" id="PF04273"/>
    </source>
</evidence>
<protein>
    <submittedName>
        <fullName evidence="2">Beta-lactamase hydrolase-like protein</fullName>
        <ecNumber evidence="2">3.-.-.-</ecNumber>
    </submittedName>
</protein>
<name>A0A2R8BUU1_9RHOB</name>
<keyword evidence="3" id="KW-1185">Reference proteome</keyword>
<dbReference type="NCBIfam" id="TIGR01244">
    <property type="entry name" value="TIGR01244 family sulfur transferase"/>
    <property type="match status" value="1"/>
</dbReference>
<dbReference type="InterPro" id="IPR005939">
    <property type="entry name" value="BLH_phosphatase-like"/>
</dbReference>
<evidence type="ECO:0000313" key="2">
    <source>
        <dbReference type="EMBL" id="SPJ23866.1"/>
    </source>
</evidence>
<gene>
    <name evidence="2" type="primary">blh_3</name>
    <name evidence="2" type="ORF">PAA8504_01685</name>
</gene>
<reference evidence="2 3" key="1">
    <citation type="submission" date="2018-03" db="EMBL/GenBank/DDBJ databases">
        <authorList>
            <person name="Keele B.F."/>
        </authorList>
    </citation>
    <scope>NUCLEOTIDE SEQUENCE [LARGE SCALE GENOMIC DNA]</scope>
    <source>
        <strain evidence="2 3">CECT 8504</strain>
    </source>
</reference>
<dbReference type="SUPFAM" id="SSF52799">
    <property type="entry name" value="(Phosphotyrosine protein) phosphatases II"/>
    <property type="match status" value="1"/>
</dbReference>